<dbReference type="AlphaFoldDB" id="A0A7S0ASL0"/>
<name>A0A7S0ASL0_9DINO</name>
<reference evidence="2" key="1">
    <citation type="submission" date="2021-01" db="EMBL/GenBank/DDBJ databases">
        <authorList>
            <person name="Corre E."/>
            <person name="Pelletier E."/>
            <person name="Niang G."/>
            <person name="Scheremetjew M."/>
            <person name="Finn R."/>
            <person name="Kale V."/>
            <person name="Holt S."/>
            <person name="Cochrane G."/>
            <person name="Meng A."/>
            <person name="Brown T."/>
            <person name="Cohen L."/>
        </authorList>
    </citation>
    <scope>NUCLEOTIDE SEQUENCE</scope>
    <source>
        <strain evidence="2">Pbaha01</strain>
    </source>
</reference>
<evidence type="ECO:0000256" key="1">
    <source>
        <dbReference type="SAM" id="MobiDB-lite"/>
    </source>
</evidence>
<dbReference type="EMBL" id="HBEG01033067">
    <property type="protein sequence ID" value="CAD8371093.1"/>
    <property type="molecule type" value="Transcribed_RNA"/>
</dbReference>
<sequence>MEEYKFYFDKLRRWRAGGNRFFNIGPGTGNKPLLVYIDIGSDDPAQPVNDVQGMGAAFHFPEDLDHYRTGTPKGGSKCNGCCKADREPGYNCATREGCTYAGGQAFWPQGYGTKPSVIEADTGPKFVIAQWKIHGTSSGTACFSGKRDLRGQPFAGASMIFMWSCSSSKYTVFNLGSVVTALEFGLNSLGVAPSGAAQEPWLFAQLLREGKAAGEALVGWWHGHGRTQGSQDGFGQAGIVLYGDPMVKYGALVDWEAHRIRRANENATRNMTKQDEKEDSAFLQEGEEEEDEEADAEEEAADAARYDAALNGQSGSQV</sequence>
<feature type="region of interest" description="Disordered" evidence="1">
    <location>
        <begin position="266"/>
        <end position="318"/>
    </location>
</feature>
<gene>
    <name evidence="2" type="ORF">PBAH0796_LOCUS20187</name>
</gene>
<protein>
    <submittedName>
        <fullName evidence="2">Uncharacterized protein</fullName>
    </submittedName>
</protein>
<accession>A0A7S0ASL0</accession>
<evidence type="ECO:0000313" key="2">
    <source>
        <dbReference type="EMBL" id="CAD8371093.1"/>
    </source>
</evidence>
<proteinExistence type="predicted"/>
<organism evidence="2">
    <name type="scientific">Pyrodinium bahamense</name>
    <dbReference type="NCBI Taxonomy" id="73915"/>
    <lineage>
        <taxon>Eukaryota</taxon>
        <taxon>Sar</taxon>
        <taxon>Alveolata</taxon>
        <taxon>Dinophyceae</taxon>
        <taxon>Gonyaulacales</taxon>
        <taxon>Pyrocystaceae</taxon>
        <taxon>Pyrodinium</taxon>
    </lineage>
</organism>
<feature type="compositionally biased region" description="Acidic residues" evidence="1">
    <location>
        <begin position="285"/>
        <end position="301"/>
    </location>
</feature>